<evidence type="ECO:0000313" key="4">
    <source>
        <dbReference type="Proteomes" id="UP001152523"/>
    </source>
</evidence>
<organism evidence="3 4">
    <name type="scientific">Cuscuta epithymum</name>
    <dbReference type="NCBI Taxonomy" id="186058"/>
    <lineage>
        <taxon>Eukaryota</taxon>
        <taxon>Viridiplantae</taxon>
        <taxon>Streptophyta</taxon>
        <taxon>Embryophyta</taxon>
        <taxon>Tracheophyta</taxon>
        <taxon>Spermatophyta</taxon>
        <taxon>Magnoliopsida</taxon>
        <taxon>eudicotyledons</taxon>
        <taxon>Gunneridae</taxon>
        <taxon>Pentapetalae</taxon>
        <taxon>asterids</taxon>
        <taxon>lamiids</taxon>
        <taxon>Solanales</taxon>
        <taxon>Convolvulaceae</taxon>
        <taxon>Cuscuteae</taxon>
        <taxon>Cuscuta</taxon>
        <taxon>Cuscuta subgen. Cuscuta</taxon>
    </lineage>
</organism>
<dbReference type="EMBL" id="CAMAPF010000921">
    <property type="protein sequence ID" value="CAH9121788.1"/>
    <property type="molecule type" value="Genomic_DNA"/>
</dbReference>
<protein>
    <submittedName>
        <fullName evidence="3">Uncharacterized protein</fullName>
    </submittedName>
</protein>
<feature type="region of interest" description="Disordered" evidence="1">
    <location>
        <begin position="1"/>
        <end position="64"/>
    </location>
</feature>
<evidence type="ECO:0000256" key="1">
    <source>
        <dbReference type="SAM" id="MobiDB-lite"/>
    </source>
</evidence>
<dbReference type="Proteomes" id="UP001152523">
    <property type="component" value="Unassembled WGS sequence"/>
</dbReference>
<keyword evidence="4" id="KW-1185">Reference proteome</keyword>
<gene>
    <name evidence="2" type="ORF">CEPIT_LOCUS23438</name>
    <name evidence="3" type="ORF">CEPIT_LOCUS23973</name>
</gene>
<evidence type="ECO:0000313" key="3">
    <source>
        <dbReference type="EMBL" id="CAH9121788.1"/>
    </source>
</evidence>
<comment type="caution">
    <text evidence="3">The sequence shown here is derived from an EMBL/GenBank/DDBJ whole genome shotgun (WGS) entry which is preliminary data.</text>
</comment>
<evidence type="ECO:0000313" key="2">
    <source>
        <dbReference type="EMBL" id="CAH9121094.1"/>
    </source>
</evidence>
<dbReference type="EMBL" id="CAMAPF010000919">
    <property type="protein sequence ID" value="CAH9121094.1"/>
    <property type="molecule type" value="Genomic_DNA"/>
</dbReference>
<proteinExistence type="predicted"/>
<sequence>MVEVPGGDGGGSTSGELDFSEQRPQRARGNDQAAPRPSASSNRRRRRAAAADGGRRRTPALIPL</sequence>
<feature type="compositionally biased region" description="Gly residues" evidence="1">
    <location>
        <begin position="1"/>
        <end position="13"/>
    </location>
</feature>
<reference evidence="3" key="1">
    <citation type="submission" date="2022-07" db="EMBL/GenBank/DDBJ databases">
        <authorList>
            <person name="Macas J."/>
            <person name="Novak P."/>
            <person name="Neumann P."/>
        </authorList>
    </citation>
    <scope>NUCLEOTIDE SEQUENCE</scope>
</reference>
<accession>A0AAV0ECF1</accession>
<dbReference type="AlphaFoldDB" id="A0AAV0ECF1"/>
<name>A0AAV0ECF1_9ASTE</name>